<keyword evidence="3" id="KW-0378">Hydrolase</keyword>
<gene>
    <name evidence="3" type="ORF">SAMN02745178_02283</name>
</gene>
<dbReference type="RefSeq" id="WP_078785142.1">
    <property type="nucleotide sequence ID" value="NZ_DBEZUX010000029.1"/>
</dbReference>
<feature type="transmembrane region" description="Helical" evidence="1">
    <location>
        <begin position="136"/>
        <end position="154"/>
    </location>
</feature>
<keyword evidence="3" id="KW-0808">Transferase</keyword>
<evidence type="ECO:0000256" key="1">
    <source>
        <dbReference type="SAM" id="Phobius"/>
    </source>
</evidence>
<feature type="transmembrane region" description="Helical" evidence="1">
    <location>
        <begin position="299"/>
        <end position="320"/>
    </location>
</feature>
<organism evidence="3 4">
    <name type="scientific">Gemmiger formicilis</name>
    <dbReference type="NCBI Taxonomy" id="745368"/>
    <lineage>
        <taxon>Bacteria</taxon>
        <taxon>Bacillati</taxon>
        <taxon>Bacillota</taxon>
        <taxon>Clostridia</taxon>
        <taxon>Eubacteriales</taxon>
        <taxon>Gemmiger</taxon>
    </lineage>
</organism>
<dbReference type="GeneID" id="93338727"/>
<dbReference type="Pfam" id="PF01757">
    <property type="entry name" value="Acyl_transf_3"/>
    <property type="match status" value="1"/>
</dbReference>
<evidence type="ECO:0000313" key="3">
    <source>
        <dbReference type="EMBL" id="SKA92757.1"/>
    </source>
</evidence>
<feature type="transmembrane region" description="Helical" evidence="1">
    <location>
        <begin position="237"/>
        <end position="254"/>
    </location>
</feature>
<name>A0A1T4XT96_9FIRM</name>
<accession>A0A1T4XT96</accession>
<feature type="transmembrane region" description="Helical" evidence="1">
    <location>
        <begin position="12"/>
        <end position="36"/>
    </location>
</feature>
<feature type="transmembrane region" description="Helical" evidence="1">
    <location>
        <begin position="216"/>
        <end position="231"/>
    </location>
</feature>
<sequence length="332" mass="36530">MPQNYRPGLDVVRLAALLPVLCYHYCIEAARLGFAVPTALIGRGMADWVEVGLAWFFLLSGAALCLQWQGRFDARRYFVGRAAATYPAFWLGFGALFLYGEVLHGNNADIPRWRVIFSVLGLDGYLAPVTVTFYKIGEWFLGVILILYLVFPLLLRCMETAAHRRVLALCMAVLAVVWPLVCPAPWEAGHTVLGRLPAFALGVWFGTLLKKNALPSYRLYIGLAVCPLLWVDEVPRLAVLLVLASVLFWAVYAAGQHVPAPLCPALRRLAGWCYGVYLVHHVLLTLVFLPFVQGHGLPLAGMFPVYLAASFVPAAVLTAVSRPLGKAIKKLA</sequence>
<protein>
    <submittedName>
        <fullName evidence="3">Peptidoglycan/LPS O-acetylase OafA/YrhL, contains acyltransferase and SGNH-hydrolase domains</fullName>
    </submittedName>
</protein>
<feature type="transmembrane region" description="Helical" evidence="1">
    <location>
        <begin position="274"/>
        <end position="293"/>
    </location>
</feature>
<keyword evidence="4" id="KW-1185">Reference proteome</keyword>
<dbReference type="Proteomes" id="UP000190286">
    <property type="component" value="Unassembled WGS sequence"/>
</dbReference>
<feature type="transmembrane region" description="Helical" evidence="1">
    <location>
        <begin position="78"/>
        <end position="99"/>
    </location>
</feature>
<evidence type="ECO:0000259" key="2">
    <source>
        <dbReference type="Pfam" id="PF01757"/>
    </source>
</evidence>
<dbReference type="GO" id="GO:0016747">
    <property type="term" value="F:acyltransferase activity, transferring groups other than amino-acyl groups"/>
    <property type="evidence" value="ECO:0007669"/>
    <property type="project" value="InterPro"/>
</dbReference>
<dbReference type="AlphaFoldDB" id="A0A1T4XT96"/>
<feature type="transmembrane region" description="Helical" evidence="1">
    <location>
        <begin position="48"/>
        <end position="66"/>
    </location>
</feature>
<keyword evidence="1" id="KW-1133">Transmembrane helix</keyword>
<proteinExistence type="predicted"/>
<dbReference type="EMBL" id="FUYF01000016">
    <property type="protein sequence ID" value="SKA92757.1"/>
    <property type="molecule type" value="Genomic_DNA"/>
</dbReference>
<dbReference type="STRING" id="745368.SAMN02745178_02283"/>
<dbReference type="InterPro" id="IPR002656">
    <property type="entry name" value="Acyl_transf_3_dom"/>
</dbReference>
<reference evidence="3 4" key="1">
    <citation type="submission" date="2017-02" db="EMBL/GenBank/DDBJ databases">
        <authorList>
            <person name="Peterson S.W."/>
        </authorList>
    </citation>
    <scope>NUCLEOTIDE SEQUENCE [LARGE SCALE GENOMIC DNA]</scope>
    <source>
        <strain evidence="3 4">ATCC 27749</strain>
    </source>
</reference>
<evidence type="ECO:0000313" key="4">
    <source>
        <dbReference type="Proteomes" id="UP000190286"/>
    </source>
</evidence>
<feature type="domain" description="Acyltransferase 3" evidence="2">
    <location>
        <begin position="7"/>
        <end position="317"/>
    </location>
</feature>
<dbReference type="GO" id="GO:0016787">
    <property type="term" value="F:hydrolase activity"/>
    <property type="evidence" value="ECO:0007669"/>
    <property type="project" value="UniProtKB-KW"/>
</dbReference>
<keyword evidence="1" id="KW-0812">Transmembrane</keyword>
<keyword evidence="1" id="KW-0472">Membrane</keyword>
<feature type="transmembrane region" description="Helical" evidence="1">
    <location>
        <begin position="166"/>
        <end position="186"/>
    </location>
</feature>
<keyword evidence="3" id="KW-0012">Acyltransferase</keyword>